<keyword evidence="5" id="KW-0503">Monooxygenase</keyword>
<evidence type="ECO:0000256" key="4">
    <source>
        <dbReference type="ARBA" id="ARBA00023002"/>
    </source>
</evidence>
<keyword evidence="3" id="KW-0274">FAD</keyword>
<dbReference type="PRINTS" id="PR00420">
    <property type="entry name" value="RNGMNOXGNASE"/>
</dbReference>
<dbReference type="AlphaFoldDB" id="A0A317RGC4"/>
<organism evidence="7 8">
    <name type="scientific">Melaminivora alkalimesophila</name>
    <dbReference type="NCBI Taxonomy" id="1165852"/>
    <lineage>
        <taxon>Bacteria</taxon>
        <taxon>Pseudomonadati</taxon>
        <taxon>Pseudomonadota</taxon>
        <taxon>Betaproteobacteria</taxon>
        <taxon>Burkholderiales</taxon>
        <taxon>Comamonadaceae</taxon>
        <taxon>Melaminivora</taxon>
    </lineage>
</organism>
<keyword evidence="4" id="KW-0560">Oxidoreductase</keyword>
<dbReference type="Gene3D" id="3.50.50.60">
    <property type="entry name" value="FAD/NAD(P)-binding domain"/>
    <property type="match status" value="1"/>
</dbReference>
<evidence type="ECO:0000313" key="7">
    <source>
        <dbReference type="EMBL" id="PWW48883.1"/>
    </source>
</evidence>
<proteinExistence type="predicted"/>
<evidence type="ECO:0000256" key="3">
    <source>
        <dbReference type="ARBA" id="ARBA00022827"/>
    </source>
</evidence>
<keyword evidence="8" id="KW-1185">Reference proteome</keyword>
<dbReference type="SUPFAM" id="SSF54373">
    <property type="entry name" value="FAD-linked reductases, C-terminal domain"/>
    <property type="match status" value="1"/>
</dbReference>
<comment type="caution">
    <text evidence="7">The sequence shown here is derived from an EMBL/GenBank/DDBJ whole genome shotgun (WGS) entry which is preliminary data.</text>
</comment>
<gene>
    <name evidence="7" type="ORF">DFR36_101392</name>
</gene>
<evidence type="ECO:0000256" key="2">
    <source>
        <dbReference type="ARBA" id="ARBA00022630"/>
    </source>
</evidence>
<dbReference type="Proteomes" id="UP000246483">
    <property type="component" value="Unassembled WGS sequence"/>
</dbReference>
<name>A0A317RGC4_9BURK</name>
<dbReference type="InterPro" id="IPR050493">
    <property type="entry name" value="FAD-dep_Monooxygenase_BioMet"/>
</dbReference>
<dbReference type="PANTHER" id="PTHR13789:SF318">
    <property type="entry name" value="GERANYLGERANYL DIPHOSPHATE REDUCTASE"/>
    <property type="match status" value="1"/>
</dbReference>
<accession>A0A317RGC4</accession>
<reference evidence="7 8" key="1">
    <citation type="submission" date="2018-05" db="EMBL/GenBank/DDBJ databases">
        <title>Genomic Encyclopedia of Type Strains, Phase IV (KMG-IV): sequencing the most valuable type-strain genomes for metagenomic binning, comparative biology and taxonomic classification.</title>
        <authorList>
            <person name="Goeker M."/>
        </authorList>
    </citation>
    <scope>NUCLEOTIDE SEQUENCE [LARGE SCALE GENOMIC DNA]</scope>
    <source>
        <strain evidence="7 8">DSM 26006</strain>
    </source>
</reference>
<dbReference type="SUPFAM" id="SSF51905">
    <property type="entry name" value="FAD/NAD(P)-binding domain"/>
    <property type="match status" value="1"/>
</dbReference>
<keyword evidence="2" id="KW-0285">Flavoprotein</keyword>
<comment type="cofactor">
    <cofactor evidence="1">
        <name>FAD</name>
        <dbReference type="ChEBI" id="CHEBI:57692"/>
    </cofactor>
</comment>
<feature type="domain" description="FAD-binding" evidence="6">
    <location>
        <begin position="5"/>
        <end position="337"/>
    </location>
</feature>
<evidence type="ECO:0000313" key="8">
    <source>
        <dbReference type="Proteomes" id="UP000246483"/>
    </source>
</evidence>
<dbReference type="InterPro" id="IPR036188">
    <property type="entry name" value="FAD/NAD-bd_sf"/>
</dbReference>
<evidence type="ECO:0000259" key="6">
    <source>
        <dbReference type="Pfam" id="PF01494"/>
    </source>
</evidence>
<sequence length="408" mass="43576">MVKKQILVAGGGIGGLAAAIGGARAGWEVRLYERAPAFTEVGAGVQLGPNVVRHLQAWGLQSALQEVASFPDRLAVRCAQGGGELASLGLGSAVVQRYGAAYATIHRADLHGLLRDGAAALADVGWRLGHAVAGYHEDGAAVGLRLVRQTDGAQVEVEGDALVGADGLHSRVRAQLLAEGTTRSRGHLAYRALVSQSALPPSLRSQQVTVWLGPRLHVVHYPVRRGELLNIVAIRHGQAPSDLDAWDHGANAAELEAALARTCTRLQELIRAVPQLGSGWRLWPLRDRAPVAGPHEMAAGLVALLGDAAHPMHPYLAQGAGMAIEDAAELQRALSMHDLEVPLRLRRYALNRWQRNARVQARAARNGVIFHARGPLRWGRDTALRLLGGRLLDVPWLYHGEGPGSSLL</sequence>
<dbReference type="PANTHER" id="PTHR13789">
    <property type="entry name" value="MONOOXYGENASE"/>
    <property type="match status" value="1"/>
</dbReference>
<protein>
    <submittedName>
        <fullName evidence="7">Salicylate hydroxylase</fullName>
    </submittedName>
</protein>
<dbReference type="GO" id="GO:0004497">
    <property type="term" value="F:monooxygenase activity"/>
    <property type="evidence" value="ECO:0007669"/>
    <property type="project" value="UniProtKB-KW"/>
</dbReference>
<dbReference type="Pfam" id="PF01494">
    <property type="entry name" value="FAD_binding_3"/>
    <property type="match status" value="1"/>
</dbReference>
<dbReference type="EMBL" id="QGUB01000001">
    <property type="protein sequence ID" value="PWW48883.1"/>
    <property type="molecule type" value="Genomic_DNA"/>
</dbReference>
<dbReference type="GO" id="GO:0071949">
    <property type="term" value="F:FAD binding"/>
    <property type="evidence" value="ECO:0007669"/>
    <property type="project" value="InterPro"/>
</dbReference>
<evidence type="ECO:0000256" key="5">
    <source>
        <dbReference type="ARBA" id="ARBA00023033"/>
    </source>
</evidence>
<evidence type="ECO:0000256" key="1">
    <source>
        <dbReference type="ARBA" id="ARBA00001974"/>
    </source>
</evidence>
<dbReference type="InterPro" id="IPR002938">
    <property type="entry name" value="FAD-bd"/>
</dbReference>